<feature type="domain" description="Major facilitator superfamily (MFS) profile" evidence="5">
    <location>
        <begin position="16"/>
        <end position="426"/>
    </location>
</feature>
<feature type="transmembrane region" description="Helical" evidence="4">
    <location>
        <begin position="288"/>
        <end position="308"/>
    </location>
</feature>
<dbReference type="Pfam" id="PF07690">
    <property type="entry name" value="MFS_1"/>
    <property type="match status" value="1"/>
</dbReference>
<comment type="caution">
    <text evidence="6">The sequence shown here is derived from an EMBL/GenBank/DDBJ whole genome shotgun (WGS) entry which is preliminary data.</text>
</comment>
<evidence type="ECO:0000256" key="2">
    <source>
        <dbReference type="ARBA" id="ARBA00022989"/>
    </source>
</evidence>
<feature type="transmembrane region" description="Helical" evidence="4">
    <location>
        <begin position="109"/>
        <end position="131"/>
    </location>
</feature>
<organism evidence="6 7">
    <name type="scientific">Sphingomonas oryzagri</name>
    <dbReference type="NCBI Taxonomy" id="3042314"/>
    <lineage>
        <taxon>Bacteria</taxon>
        <taxon>Pseudomonadati</taxon>
        <taxon>Pseudomonadota</taxon>
        <taxon>Alphaproteobacteria</taxon>
        <taxon>Sphingomonadales</taxon>
        <taxon>Sphingomonadaceae</taxon>
        <taxon>Sphingomonas</taxon>
    </lineage>
</organism>
<keyword evidence="3 4" id="KW-0472">Membrane</keyword>
<reference evidence="6" key="1">
    <citation type="submission" date="2023-04" db="EMBL/GenBank/DDBJ databases">
        <title>Sphingomonas sp. MAHUQ-71 isolated from rice field.</title>
        <authorList>
            <person name="Huq M.A."/>
        </authorList>
    </citation>
    <scope>NUCLEOTIDE SEQUENCE</scope>
    <source>
        <strain evidence="6">MAHUQ-71</strain>
    </source>
</reference>
<evidence type="ECO:0000256" key="1">
    <source>
        <dbReference type="ARBA" id="ARBA00022692"/>
    </source>
</evidence>
<feature type="transmembrane region" description="Helical" evidence="4">
    <location>
        <begin position="152"/>
        <end position="175"/>
    </location>
</feature>
<accession>A0ABT6N4C1</accession>
<name>A0ABT6N4C1_9SPHN</name>
<proteinExistence type="predicted"/>
<dbReference type="PANTHER" id="PTHR23546:SF1">
    <property type="entry name" value="MEMBRANE PROTEIN"/>
    <property type="match status" value="1"/>
</dbReference>
<dbReference type="SUPFAM" id="SSF103473">
    <property type="entry name" value="MFS general substrate transporter"/>
    <property type="match status" value="1"/>
</dbReference>
<dbReference type="PANTHER" id="PTHR23546">
    <property type="entry name" value="TRANSPORT PROTEIN"/>
    <property type="match status" value="1"/>
</dbReference>
<feature type="transmembrane region" description="Helical" evidence="4">
    <location>
        <begin position="381"/>
        <end position="400"/>
    </location>
</feature>
<dbReference type="EMBL" id="JARYGZ010000002">
    <property type="protein sequence ID" value="MDH7640148.1"/>
    <property type="molecule type" value="Genomic_DNA"/>
</dbReference>
<dbReference type="Gene3D" id="1.20.1250.20">
    <property type="entry name" value="MFS general substrate transporter like domains"/>
    <property type="match status" value="1"/>
</dbReference>
<keyword evidence="1 4" id="KW-0812">Transmembrane</keyword>
<dbReference type="InterPro" id="IPR020846">
    <property type="entry name" value="MFS_dom"/>
</dbReference>
<dbReference type="PROSITE" id="PS50850">
    <property type="entry name" value="MFS"/>
    <property type="match status" value="1"/>
</dbReference>
<protein>
    <submittedName>
        <fullName evidence="6">MFS transporter</fullName>
    </submittedName>
</protein>
<feature type="transmembrane region" description="Helical" evidence="4">
    <location>
        <begin position="343"/>
        <end position="369"/>
    </location>
</feature>
<feature type="transmembrane region" description="Helical" evidence="4">
    <location>
        <begin position="250"/>
        <end position="276"/>
    </location>
</feature>
<feature type="transmembrane region" description="Helical" evidence="4">
    <location>
        <begin position="50"/>
        <end position="71"/>
    </location>
</feature>
<feature type="transmembrane region" description="Helical" evidence="4">
    <location>
        <begin position="18"/>
        <end position="38"/>
    </location>
</feature>
<sequence length="426" mass="43870">MIGRGTRRILPQADRNQLLLFLVMLMTAIGSTGMQSVVPAIGRSLKLPDPLIALGFSLSALAYALAAPVWARRLGRSGGKRMVLVGIWGFVASMILCGIALTLGLTGTLAATVAFVAFILGRAVYGLFGAASPPAAQAMVVAVLPRGEWVKALSLLASAFGLGTIIGPALAPFFVLPVVGLAGPAYVFAVMGVAMAAAIVVLLRNVSLDEAVPAVPAAEPTIGGEPSDAAAIAASAPSTGRQVRFTDPRIWPWILAGLVAGHAQAIAGQTLAFLVIDRLGQPPALAQPLIGMILMAGALAALLAQWGVIPRLDLQPRAMLLWGSALAAIGCAGVALAHDLHAITVTFAIASLGFGFLRPGFTAGASLAVDESEQGVVAGHVTAVNGYTFVLGPSLGILMYDWWHPLPYLVSAAAMALIFPFCLRLR</sequence>
<evidence type="ECO:0000256" key="4">
    <source>
        <dbReference type="SAM" id="Phobius"/>
    </source>
</evidence>
<dbReference type="InterPro" id="IPR011701">
    <property type="entry name" value="MFS"/>
</dbReference>
<evidence type="ECO:0000313" key="7">
    <source>
        <dbReference type="Proteomes" id="UP001160625"/>
    </source>
</evidence>
<feature type="transmembrane region" description="Helical" evidence="4">
    <location>
        <begin position="83"/>
        <end position="103"/>
    </location>
</feature>
<gene>
    <name evidence="6" type="ORF">QGN17_15530</name>
</gene>
<evidence type="ECO:0000313" key="6">
    <source>
        <dbReference type="EMBL" id="MDH7640148.1"/>
    </source>
</evidence>
<evidence type="ECO:0000256" key="3">
    <source>
        <dbReference type="ARBA" id="ARBA00023136"/>
    </source>
</evidence>
<feature type="transmembrane region" description="Helical" evidence="4">
    <location>
        <begin position="320"/>
        <end position="337"/>
    </location>
</feature>
<dbReference type="RefSeq" id="WP_281045508.1">
    <property type="nucleotide sequence ID" value="NZ_JARYGZ010000002.1"/>
</dbReference>
<keyword evidence="2 4" id="KW-1133">Transmembrane helix</keyword>
<keyword evidence="7" id="KW-1185">Reference proteome</keyword>
<dbReference type="InterPro" id="IPR036259">
    <property type="entry name" value="MFS_trans_sf"/>
</dbReference>
<evidence type="ECO:0000259" key="5">
    <source>
        <dbReference type="PROSITE" id="PS50850"/>
    </source>
</evidence>
<feature type="transmembrane region" description="Helical" evidence="4">
    <location>
        <begin position="181"/>
        <end position="203"/>
    </location>
</feature>
<dbReference type="Proteomes" id="UP001160625">
    <property type="component" value="Unassembled WGS sequence"/>
</dbReference>
<feature type="transmembrane region" description="Helical" evidence="4">
    <location>
        <begin position="406"/>
        <end position="423"/>
    </location>
</feature>